<keyword evidence="2" id="KW-1185">Reference proteome</keyword>
<dbReference type="RefSeq" id="WP_251912833.1">
    <property type="nucleotide sequence ID" value="NZ_JAMRXG010000006.1"/>
</dbReference>
<evidence type="ECO:0000313" key="1">
    <source>
        <dbReference type="EMBL" id="MCM6774920.1"/>
    </source>
</evidence>
<dbReference type="Proteomes" id="UP001139157">
    <property type="component" value="Unassembled WGS sequence"/>
</dbReference>
<name>A0A9X2E797_9NOCA</name>
<dbReference type="AlphaFoldDB" id="A0A9X2E797"/>
<proteinExistence type="predicted"/>
<dbReference type="EMBL" id="JAMRXG010000006">
    <property type="protein sequence ID" value="MCM6774920.1"/>
    <property type="molecule type" value="Genomic_DNA"/>
</dbReference>
<protein>
    <submittedName>
        <fullName evidence="1">Uncharacterized protein</fullName>
    </submittedName>
</protein>
<organism evidence="1 2">
    <name type="scientific">Nocardia pulmonis</name>
    <dbReference type="NCBI Taxonomy" id="2951408"/>
    <lineage>
        <taxon>Bacteria</taxon>
        <taxon>Bacillati</taxon>
        <taxon>Actinomycetota</taxon>
        <taxon>Actinomycetes</taxon>
        <taxon>Mycobacteriales</taxon>
        <taxon>Nocardiaceae</taxon>
        <taxon>Nocardia</taxon>
    </lineage>
</organism>
<gene>
    <name evidence="1" type="ORF">NDR86_15705</name>
</gene>
<evidence type="ECO:0000313" key="2">
    <source>
        <dbReference type="Proteomes" id="UP001139157"/>
    </source>
</evidence>
<reference evidence="1" key="1">
    <citation type="submission" date="2022-06" db="EMBL/GenBank/DDBJ databases">
        <title>Novel species in genus nocardia.</title>
        <authorList>
            <person name="Li F."/>
        </authorList>
    </citation>
    <scope>NUCLEOTIDE SEQUENCE</scope>
    <source>
        <strain evidence="1">CDC141</strain>
    </source>
</reference>
<sequence length="69" mass="7364">MTDRTAGAIDAVPEADYMEQTVPAYPDLDDEDVLVPSGEPALEASEADVLEQSIAVPLDDDYEDTGSAY</sequence>
<accession>A0A9X2E797</accession>
<comment type="caution">
    <text evidence="1">The sequence shown here is derived from an EMBL/GenBank/DDBJ whole genome shotgun (WGS) entry which is preliminary data.</text>
</comment>